<keyword evidence="2 11" id="KW-0813">Transport</keyword>
<dbReference type="InterPro" id="IPR035427">
    <property type="entry name" value="Tim10-like_dom_sf"/>
</dbReference>
<evidence type="ECO:0000256" key="10">
    <source>
        <dbReference type="ARBA" id="ARBA00023157"/>
    </source>
</evidence>
<dbReference type="Proteomes" id="UP000478008">
    <property type="component" value="Unassembled WGS sequence"/>
</dbReference>
<dbReference type="PANTHER" id="PTHR11038:SF18">
    <property type="entry name" value="MITOCHONDRIAL IMPORT INNER MEMBRANE TRANSLOCASE SUBUNIT TIM12"/>
    <property type="match status" value="1"/>
</dbReference>
<evidence type="ECO:0000256" key="11">
    <source>
        <dbReference type="RuleBase" id="RU367043"/>
    </source>
</evidence>
<evidence type="ECO:0000256" key="5">
    <source>
        <dbReference type="ARBA" id="ARBA00022833"/>
    </source>
</evidence>
<evidence type="ECO:0000256" key="8">
    <source>
        <dbReference type="ARBA" id="ARBA00023128"/>
    </source>
</evidence>
<dbReference type="Gene3D" id="1.10.287.810">
    <property type="entry name" value="Mitochondrial import inner membrane translocase subunit tim13 like domains"/>
    <property type="match status" value="1"/>
</dbReference>
<proteinExistence type="inferred from homology"/>
<reference evidence="13 16" key="2">
    <citation type="journal article" date="2020" name="Appl. Microbiol. Biotechnol.">
        <title>Targeted gene deletion in Brettanomyces bruxellensis with an expression-free CRISPR-Cas9 system.</title>
        <authorList>
            <person name="Varela C."/>
            <person name="Bartel C."/>
            <person name="Onetto C."/>
            <person name="Borneman A."/>
        </authorList>
    </citation>
    <scope>NUCLEOTIDE SEQUENCE [LARGE SCALE GENOMIC DNA]</scope>
    <source>
        <strain evidence="13 16">AWRI1613</strain>
    </source>
</reference>
<dbReference type="AlphaFoldDB" id="A0A7D9CUX6"/>
<evidence type="ECO:0000313" key="15">
    <source>
        <dbReference type="Proteomes" id="UP000478008"/>
    </source>
</evidence>
<dbReference type="GO" id="GO:0005743">
    <property type="term" value="C:mitochondrial inner membrane"/>
    <property type="evidence" value="ECO:0007669"/>
    <property type="project" value="UniProtKB-SubCell"/>
</dbReference>
<dbReference type="SUPFAM" id="SSF144122">
    <property type="entry name" value="Tim10-like"/>
    <property type="match status" value="1"/>
</dbReference>
<keyword evidence="6 11" id="KW-0653">Protein transport</keyword>
<comment type="domain">
    <text evidence="11">The twin CX3C motif contains 4 conserved Cys residues that form 2 disulfide bonds in the mitochondrial intermembrane space.</text>
</comment>
<dbReference type="InterPro" id="IPR004217">
    <property type="entry name" value="Tim10-like"/>
</dbReference>
<keyword evidence="10 11" id="KW-1015">Disulfide bond</keyword>
<dbReference type="GO" id="GO:0015031">
    <property type="term" value="P:protein transport"/>
    <property type="evidence" value="ECO:0007669"/>
    <property type="project" value="UniProtKB-KW"/>
</dbReference>
<dbReference type="GO" id="GO:0045039">
    <property type="term" value="P:protein insertion into mitochondrial inner membrane"/>
    <property type="evidence" value="ECO:0007669"/>
    <property type="project" value="TreeGrafter"/>
</dbReference>
<comment type="similarity">
    <text evidence="1 11">Belongs to the small Tim family.</text>
</comment>
<dbReference type="EMBL" id="JABCYN010000001">
    <property type="protein sequence ID" value="KAF6016332.1"/>
    <property type="molecule type" value="Genomic_DNA"/>
</dbReference>
<evidence type="ECO:0000313" key="14">
    <source>
        <dbReference type="EMBL" id="VUG16094.1"/>
    </source>
</evidence>
<sequence length="111" mass="12818">MSFFLGSMSDPSMADVNPEKMELAKFQFDTLSALQNSLFHSCAMKCIPLDYGEEDMNKGEMSCTDRCVAKFMRSYRLLSDYVQQAGFTDSDLKHYENIKQKLRQSMQNEKN</sequence>
<evidence type="ECO:0000256" key="3">
    <source>
        <dbReference type="ARBA" id="ARBA00022723"/>
    </source>
</evidence>
<dbReference type="Pfam" id="PF02953">
    <property type="entry name" value="zf-Tim10_DDP"/>
    <property type="match status" value="1"/>
</dbReference>
<dbReference type="GO" id="GO:0046872">
    <property type="term" value="F:metal ion binding"/>
    <property type="evidence" value="ECO:0007669"/>
    <property type="project" value="UniProtKB-KW"/>
</dbReference>
<evidence type="ECO:0000256" key="7">
    <source>
        <dbReference type="ARBA" id="ARBA00023010"/>
    </source>
</evidence>
<comment type="subcellular location">
    <subcellularLocation>
        <location evidence="11">Mitochondrion inner membrane</location>
        <topology evidence="11">Peripheral membrane protein</topology>
        <orientation evidence="11">Intermembrane side</orientation>
    </subcellularLocation>
</comment>
<gene>
    <name evidence="14" type="primary">TIM12</name>
    <name evidence="14" type="ORF">DEBR0S1_07558G</name>
    <name evidence="13" type="ORF">HII12_000074</name>
</gene>
<keyword evidence="8 11" id="KW-0496">Mitochondrion</keyword>
<evidence type="ECO:0000256" key="9">
    <source>
        <dbReference type="ARBA" id="ARBA00023136"/>
    </source>
</evidence>
<evidence type="ECO:0000256" key="6">
    <source>
        <dbReference type="ARBA" id="ARBA00022927"/>
    </source>
</evidence>
<reference evidence="14 15" key="1">
    <citation type="submission" date="2019-07" db="EMBL/GenBank/DDBJ databases">
        <authorList>
            <person name="Friedrich A."/>
            <person name="Schacherer J."/>
        </authorList>
    </citation>
    <scope>NUCLEOTIDE SEQUENCE [LARGE SCALE GENOMIC DNA]</scope>
</reference>
<feature type="domain" description="Tim10-like" evidence="12">
    <location>
        <begin position="23"/>
        <end position="83"/>
    </location>
</feature>
<dbReference type="PANTHER" id="PTHR11038">
    <property type="entry name" value="MITOCHONDRIAL IMPORT INNER MEMBRANE TRANSLOCASE SUBUNIT TIM10"/>
    <property type="match status" value="1"/>
</dbReference>
<keyword evidence="11" id="KW-0143">Chaperone</keyword>
<evidence type="ECO:0000256" key="4">
    <source>
        <dbReference type="ARBA" id="ARBA00022792"/>
    </source>
</evidence>
<comment type="function">
    <text evidence="11">Mitochondrial intermembrane chaperone that participates in the import and insertion of some multi-pass transmembrane proteins into the mitochondrial inner membrane. Also required for the transfer of beta-barrel precursors from the TOM complex to the sorting and assembly machinery (SAM complex) of the outer membrane. Acts as a chaperone-like protein that protects the hydrophobic precursors from aggregation and guide them through the mitochondrial intermembrane space.</text>
</comment>
<evidence type="ECO:0000313" key="16">
    <source>
        <dbReference type="Proteomes" id="UP000568158"/>
    </source>
</evidence>
<keyword evidence="5" id="KW-0862">Zinc</keyword>
<protein>
    <recommendedName>
        <fullName evidence="11">Mitochondrial import inner membrane translocase subunit</fullName>
    </recommendedName>
</protein>
<keyword evidence="7 11" id="KW-0811">Translocation</keyword>
<evidence type="ECO:0000313" key="13">
    <source>
        <dbReference type="EMBL" id="KAF6016332.1"/>
    </source>
</evidence>
<evidence type="ECO:0000259" key="12">
    <source>
        <dbReference type="Pfam" id="PF02953"/>
    </source>
</evidence>
<keyword evidence="9" id="KW-0472">Membrane</keyword>
<evidence type="ECO:0000256" key="1">
    <source>
        <dbReference type="ARBA" id="ARBA00006720"/>
    </source>
</evidence>
<evidence type="ECO:0000256" key="2">
    <source>
        <dbReference type="ARBA" id="ARBA00022448"/>
    </source>
</evidence>
<dbReference type="EMBL" id="CABFWN010000001">
    <property type="protein sequence ID" value="VUG16094.1"/>
    <property type="molecule type" value="Genomic_DNA"/>
</dbReference>
<dbReference type="Proteomes" id="UP000568158">
    <property type="component" value="Unassembled WGS sequence"/>
</dbReference>
<accession>A0A7D9CUX6</accession>
<keyword evidence="3" id="KW-0479">Metal-binding</keyword>
<organism evidence="14 15">
    <name type="scientific">Dekkera bruxellensis</name>
    <name type="common">Brettanomyces custersii</name>
    <dbReference type="NCBI Taxonomy" id="5007"/>
    <lineage>
        <taxon>Eukaryota</taxon>
        <taxon>Fungi</taxon>
        <taxon>Dikarya</taxon>
        <taxon>Ascomycota</taxon>
        <taxon>Saccharomycotina</taxon>
        <taxon>Pichiomycetes</taxon>
        <taxon>Pichiales</taxon>
        <taxon>Pichiaceae</taxon>
        <taxon>Brettanomyces</taxon>
    </lineage>
</organism>
<comment type="subunit">
    <text evidence="11">Heterohexamer.</text>
</comment>
<name>A0A7D9CUX6_DEKBR</name>
<keyword evidence="4 11" id="KW-0999">Mitochondrion inner membrane</keyword>
<keyword evidence="15" id="KW-1185">Reference proteome</keyword>